<dbReference type="SUPFAM" id="SSF56112">
    <property type="entry name" value="Protein kinase-like (PK-like)"/>
    <property type="match status" value="2"/>
</dbReference>
<dbReference type="InterPro" id="IPR011009">
    <property type="entry name" value="Kinase-like_dom_sf"/>
</dbReference>
<dbReference type="EMBL" id="NIDN02000023">
    <property type="protein sequence ID" value="RLL99909.1"/>
    <property type="molecule type" value="Genomic_DNA"/>
</dbReference>
<sequence>MLRKAVSLFKKQGRMRSSYPASQSTVNLSRSSHTDSNANDHWFRYTRGRFLANEAQEMAIRHVEFNMNELAKRAAESIGRAYTQCAQIEKFPDGMFNKSFLFTMQDGTEVVGKVPNPNAGRARYTTASEVATMDFARNELRTPVPRVLAWSSKAEENSVGAEYIIMEKVSGVQLDKVWSKMSIKDRFELVKAISGYQKAWMSTSFTKYGSLYYASDLDDSDGCVLVKEDGPVAKDHRFAVGPSTGREFLDDGRIALDFDRGPWNDVEQYKSAIGIREIACVQNMAQLPQSPLSLYGPGTYRPSRPRKIAALQKYLRLVKFLLPIDESISSAFLWHPDLHAENIFVHPERPWEVLGIIDWQSSELLPLFDHARQPYFLDYDGPPSTGLDPPAFPEKFDELDPTEQARAQSLYLAMSLSALYRRLTYSNNPTLFRAMEFRQTTSFEMMLFAQNLLVDGEALYQSRCLDLEEEWSSLPGVQASGNPPFPLRFSEDEADSINEDVSGAIRAMELMRDLRQSLGGLWPDKGVVRPEQYDDAKRLLKEAKTELIDRLAHSEAERSAWEESWPFDD</sequence>
<comment type="caution">
    <text evidence="1">The sequence shown here is derived from an EMBL/GenBank/DDBJ whole genome shotgun (WGS) entry which is preliminary data.</text>
</comment>
<reference evidence="1 2" key="1">
    <citation type="submission" date="2018-08" db="EMBL/GenBank/DDBJ databases">
        <title>Draft genome sequences of two Aspergillus turcosus clinical strains isolated from bronchoalveolar lavage fluid: one azole-susceptible and the other azole-resistant.</title>
        <authorList>
            <person name="Parent-Michaud M."/>
            <person name="Dufresne P.J."/>
            <person name="Fournier E."/>
            <person name="Martineau C."/>
            <person name="Moreira S."/>
            <person name="Perkins V."/>
            <person name="De Repentigny L."/>
            <person name="Dufresne S.F."/>
        </authorList>
    </citation>
    <scope>NUCLEOTIDE SEQUENCE [LARGE SCALE GENOMIC DNA]</scope>
    <source>
        <strain evidence="1">HMR AF 1038</strain>
    </source>
</reference>
<dbReference type="STRING" id="1245748.A0A229XES0"/>
<proteinExistence type="predicted"/>
<dbReference type="GO" id="GO:0005739">
    <property type="term" value="C:mitochondrion"/>
    <property type="evidence" value="ECO:0007669"/>
    <property type="project" value="TreeGrafter"/>
</dbReference>
<dbReference type="PANTHER" id="PTHR36091:SF2">
    <property type="entry name" value="AMINOGLYCOSIDE PHOSPHOTRANSFERASE DOMAIN-CONTAINING PROTEIN"/>
    <property type="match status" value="1"/>
</dbReference>
<keyword evidence="2" id="KW-1185">Reference proteome</keyword>
<dbReference type="Gene3D" id="3.30.200.20">
    <property type="entry name" value="Phosphorylase Kinase, domain 1"/>
    <property type="match status" value="1"/>
</dbReference>
<dbReference type="Proteomes" id="UP000215289">
    <property type="component" value="Unassembled WGS sequence"/>
</dbReference>
<protein>
    <submittedName>
        <fullName evidence="1">Uncharacterized protein</fullName>
    </submittedName>
</protein>
<organism evidence="1 2">
    <name type="scientific">Aspergillus turcosus</name>
    <dbReference type="NCBI Taxonomy" id="1245748"/>
    <lineage>
        <taxon>Eukaryota</taxon>
        <taxon>Fungi</taxon>
        <taxon>Dikarya</taxon>
        <taxon>Ascomycota</taxon>
        <taxon>Pezizomycotina</taxon>
        <taxon>Eurotiomycetes</taxon>
        <taxon>Eurotiomycetidae</taxon>
        <taxon>Eurotiales</taxon>
        <taxon>Aspergillaceae</taxon>
        <taxon>Aspergillus</taxon>
        <taxon>Aspergillus subgen. Fumigati</taxon>
    </lineage>
</organism>
<accession>A0A229XES0</accession>
<dbReference type="AlphaFoldDB" id="A0A229XES0"/>
<dbReference type="Gene3D" id="3.90.1200.10">
    <property type="match status" value="1"/>
</dbReference>
<dbReference type="InterPro" id="IPR051035">
    <property type="entry name" value="Mito_inheritance_9"/>
</dbReference>
<dbReference type="PANTHER" id="PTHR36091">
    <property type="entry name" value="ALTERED INHERITANCE OF MITOCHONDRIA PROTEIN 9, MITOCHONDRIAL"/>
    <property type="match status" value="1"/>
</dbReference>
<evidence type="ECO:0000313" key="2">
    <source>
        <dbReference type="Proteomes" id="UP000215289"/>
    </source>
</evidence>
<name>A0A229XES0_9EURO</name>
<gene>
    <name evidence="1" type="ORF">CFD26_107986</name>
</gene>
<evidence type="ECO:0000313" key="1">
    <source>
        <dbReference type="EMBL" id="RLL99909.1"/>
    </source>
</evidence>
<dbReference type="OrthoDB" id="10003767at2759"/>